<dbReference type="EMBL" id="JAFBIL020000014">
    <property type="protein sequence ID" value="MBZ2210071.1"/>
    <property type="molecule type" value="Genomic_DNA"/>
</dbReference>
<keyword evidence="3" id="KW-1185">Reference proteome</keyword>
<dbReference type="InterPro" id="IPR047740">
    <property type="entry name" value="SMEK_dom"/>
</dbReference>
<evidence type="ECO:0000313" key="2">
    <source>
        <dbReference type="EMBL" id="MBZ2210071.1"/>
    </source>
</evidence>
<proteinExistence type="predicted"/>
<evidence type="ECO:0000313" key="3">
    <source>
        <dbReference type="Proteomes" id="UP000809349"/>
    </source>
</evidence>
<name>A0ABS7SVT9_9BURK</name>
<gene>
    <name evidence="2" type="ORF">I4X03_022640</name>
</gene>
<dbReference type="Proteomes" id="UP000809349">
    <property type="component" value="Unassembled WGS sequence"/>
</dbReference>
<organism evidence="2 3">
    <name type="scientific">Massilia soli</name>
    <dbReference type="NCBI Taxonomy" id="2792854"/>
    <lineage>
        <taxon>Bacteria</taxon>
        <taxon>Pseudomonadati</taxon>
        <taxon>Pseudomonadota</taxon>
        <taxon>Betaproteobacteria</taxon>
        <taxon>Burkholderiales</taxon>
        <taxon>Oxalobacteraceae</taxon>
        <taxon>Telluria group</taxon>
        <taxon>Massilia</taxon>
    </lineage>
</organism>
<sequence length="1097" mass="121585">MLIELRTELIHLKDHVTAAAKSHLYNTHSLGERVILPVFQKIWGYADMRNLNDQDRTNFPAIDLADDTKFVAVQVSGTETLKKVKGLLTTFLKHGLEAKYKTVFLYVLTEKQESYFQEAIDEITKGRVQFDAKQHILDYTDVCNRAQNASPEAISECIAILRSYLRSVDPAHRPAWLTFTPHSAVEPTPFSPVWFLYTERRVRLAGREDELKQLRAFADAEDKFAWWTITGPAGIGKSRVAHEFIFSLTGDWDTGFTMPDSIPGVEKLRQLDMPTLIVIDYAARDIDRVRGLLYSCAANAAHFQNKVRVLLLEREAGPGVDWWDKLLKTNSQLTRILQSRYKDPLALARLNALGMQIMQAWLEAGAPDVVGMLPAAGDAYWQKLDEVTEGRPLLLGIAAAAFARAPNDLSVRSMKEMLSAVLERELDRWRDHCNSPALFDAVIKLVCVGTLLRGLPLLTAHDSILVRSPDNEKVLIIEDTATGAQRIPTVEWLERHGHVPEQLRSHNECVFQALEPLIGSGLRPQALMAARVLCPQRWTLQPDLLGEFLIEELWNAPPYFDLSRTLPLLDDASLDQLLRAAWAISAAECISTLVDLKTTCHLPAAFQRALTRLTTVAIASETSGSVKLEALASLLFNSTIKVGKEKPAPKTRNAFVDAVRQLHASFPGDVKIEYRWLKLELTQFGENKDQDASLARRRQVLTDGCALLGQLGDLEPEPFLYLSLVDQLAILASAAWTQRSASDLIEIIAAARTMQGSFLQNADLSEVLVGFYRVQAQAVAGLESDLDVQDPAIRSVVEAAVPALEAGLLALIASGRKYPDGGQRSLAWAVLNLSLARSSTGTTADVAALKACIERAAQWLRPDEALEIRLRYLFNLHTAWLREGDFAQATAVFIEAKKRLEKQPNAPEASPFIAMAVQGLRAAAHAGNWPHFEKHCEGLMACIRHLPDDEQNHHMLTTALHTLVDSSCPSKIRRHVSDLLAMAANGPRNVAGLQGLCRIALEVSKLRNAKDRDSASNALQTVLTLARARADDWAFKEFATEACLQYWADHTDGNRGKVGNDFEIVSLEDGLLLTVWAAPGRPLASTKVEMKPLPDVA</sequence>
<dbReference type="Pfam" id="PF21941">
    <property type="entry name" value="SMEK_N"/>
    <property type="match status" value="1"/>
</dbReference>
<dbReference type="RefSeq" id="WP_223471306.1">
    <property type="nucleotide sequence ID" value="NZ_JAFBIL020000014.1"/>
</dbReference>
<reference evidence="2 3" key="1">
    <citation type="submission" date="2021-01" db="EMBL/GenBank/DDBJ databases">
        <authorList>
            <person name="Ruan W."/>
            <person name="Khan S.A."/>
            <person name="Jeon C.O."/>
        </authorList>
    </citation>
    <scope>NUCLEOTIDE SEQUENCE [LARGE SCALE GENOMIC DNA]</scope>
    <source>
        <strain evidence="2 3">R798</strain>
    </source>
</reference>
<dbReference type="NCBIfam" id="NF033859">
    <property type="entry name" value="SMEK_N"/>
    <property type="match status" value="1"/>
</dbReference>
<feature type="domain" description="SMEK" evidence="1">
    <location>
        <begin position="5"/>
        <end position="146"/>
    </location>
</feature>
<protein>
    <submittedName>
        <fullName evidence="2">SMEK domain-containing protein</fullName>
    </submittedName>
</protein>
<evidence type="ECO:0000259" key="1">
    <source>
        <dbReference type="Pfam" id="PF21941"/>
    </source>
</evidence>
<reference evidence="2 3" key="2">
    <citation type="submission" date="2021-08" db="EMBL/GenBank/DDBJ databases">
        <title>Massilia sp. R798.</title>
        <authorList>
            <person name="Baek J.H."/>
            <person name="Jung H.S."/>
            <person name="Kim K.R."/>
            <person name="Jeon C.O."/>
        </authorList>
    </citation>
    <scope>NUCLEOTIDE SEQUENCE [LARGE SCALE GENOMIC DNA]</scope>
    <source>
        <strain evidence="2 3">R798</strain>
    </source>
</reference>
<accession>A0ABS7SVT9</accession>
<comment type="caution">
    <text evidence="2">The sequence shown here is derived from an EMBL/GenBank/DDBJ whole genome shotgun (WGS) entry which is preliminary data.</text>
</comment>